<dbReference type="EMBL" id="CP011371">
    <property type="protein sequence ID" value="AKJ31897.1"/>
    <property type="molecule type" value="Genomic_DNA"/>
</dbReference>
<feature type="coiled-coil region" evidence="7">
    <location>
        <begin position="179"/>
        <end position="206"/>
    </location>
</feature>
<evidence type="ECO:0000256" key="3">
    <source>
        <dbReference type="ARBA" id="ARBA00022833"/>
    </source>
</evidence>
<dbReference type="SUPFAM" id="SSF111369">
    <property type="entry name" value="HlyD-like secretion proteins"/>
    <property type="match status" value="1"/>
</dbReference>
<evidence type="ECO:0000259" key="10">
    <source>
        <dbReference type="Pfam" id="PF25954"/>
    </source>
</evidence>
<feature type="region of interest" description="Disordered" evidence="8">
    <location>
        <begin position="35"/>
        <end position="99"/>
    </location>
</feature>
<dbReference type="Gene3D" id="1.10.287.470">
    <property type="entry name" value="Helix hairpin bin"/>
    <property type="match status" value="1"/>
</dbReference>
<keyword evidence="13" id="KW-0560">Oxidoreductase</keyword>
<reference evidence="13 14" key="1">
    <citation type="submission" date="2015-05" db="EMBL/GenBank/DDBJ databases">
        <authorList>
            <person name="Tang B."/>
            <person name="Yu Y."/>
        </authorList>
    </citation>
    <scope>NUCLEOTIDE SEQUENCE [LARGE SCALE GENOMIC DNA]</scope>
    <source>
        <strain evidence="13 14">DSM 7029</strain>
    </source>
</reference>
<keyword evidence="2" id="KW-0813">Transport</keyword>
<evidence type="ECO:0000256" key="8">
    <source>
        <dbReference type="SAM" id="MobiDB-lite"/>
    </source>
</evidence>
<evidence type="ECO:0000256" key="5">
    <source>
        <dbReference type="ARBA" id="ARBA00043263"/>
    </source>
</evidence>
<dbReference type="Gene3D" id="2.40.420.20">
    <property type="match status" value="1"/>
</dbReference>
<dbReference type="Pfam" id="PF25954">
    <property type="entry name" value="Beta-barrel_RND_2"/>
    <property type="match status" value="1"/>
</dbReference>
<comment type="function">
    <text evidence="6">CzcA and CzcB together would act in zinc efflux nearly as effectively as the complete czc efflux system (CzcABC). The CzcB protein is thought to funnel zinc cations to the CzcA transport protein.</text>
</comment>
<feature type="domain" description="CzcB-like C-terminal circularly permuted SH3-like" evidence="12">
    <location>
        <begin position="370"/>
        <end position="430"/>
    </location>
</feature>
<evidence type="ECO:0000256" key="2">
    <source>
        <dbReference type="ARBA" id="ARBA00022448"/>
    </source>
</evidence>
<dbReference type="InterPro" id="IPR058792">
    <property type="entry name" value="Beta-barrel_RND_2"/>
</dbReference>
<organism evidence="13 14">
    <name type="scientific">Caldimonas brevitalea</name>
    <dbReference type="NCBI Taxonomy" id="413882"/>
    <lineage>
        <taxon>Bacteria</taxon>
        <taxon>Pseudomonadati</taxon>
        <taxon>Pseudomonadota</taxon>
        <taxon>Betaproteobacteria</taxon>
        <taxon>Burkholderiales</taxon>
        <taxon>Sphaerotilaceae</taxon>
        <taxon>Caldimonas</taxon>
    </lineage>
</organism>
<dbReference type="Pfam" id="PF25973">
    <property type="entry name" value="BSH_CzcB"/>
    <property type="match status" value="1"/>
</dbReference>
<evidence type="ECO:0000313" key="13">
    <source>
        <dbReference type="EMBL" id="AKJ31897.1"/>
    </source>
</evidence>
<evidence type="ECO:0000256" key="7">
    <source>
        <dbReference type="SAM" id="Coils"/>
    </source>
</evidence>
<keyword evidence="5" id="KW-0105">Cadmium resistance</keyword>
<dbReference type="PATRIC" id="fig|413882.6.peg.5435"/>
<name>A0A0G3BR44_9BURK</name>
<dbReference type="Gene3D" id="2.40.50.100">
    <property type="match status" value="1"/>
</dbReference>
<dbReference type="GO" id="GO:0046914">
    <property type="term" value="F:transition metal ion binding"/>
    <property type="evidence" value="ECO:0007669"/>
    <property type="project" value="TreeGrafter"/>
</dbReference>
<dbReference type="FunFam" id="2.40.30.170:FF:000010">
    <property type="entry name" value="Efflux RND transporter periplasmic adaptor subunit"/>
    <property type="match status" value="1"/>
</dbReference>
<dbReference type="RefSeq" id="WP_047196931.1">
    <property type="nucleotide sequence ID" value="NZ_CP011371.1"/>
</dbReference>
<feature type="domain" description="CzcB-like alpha-helical hairpin" evidence="9">
    <location>
        <begin position="181"/>
        <end position="240"/>
    </location>
</feature>
<evidence type="ECO:0000256" key="1">
    <source>
        <dbReference type="ARBA" id="ARBA00009477"/>
    </source>
</evidence>
<proteinExistence type="inferred from homology"/>
<accession>A0A0G3BR44</accession>
<dbReference type="Pfam" id="PF25975">
    <property type="entry name" value="CzcB_C"/>
    <property type="match status" value="1"/>
</dbReference>
<sequence length="442" mass="46728">MKLPAFSLSKKHALIIALLLAFGVAGGVAILHTEPAQPAGGDGHGHEHDHEESEGHADAKHHGGAGGDGHDHAEGHTDAEPRQDGVPAKGPHGGEHRSKGEAVIRLADAQIKAAGITLDTSSAARLQSSFQLPGEIRFNEDRTAHVVPRVRGVVESVAAHLGQQVKKGQLLAVISSPEVSEQRSELQAAQRRLTLAKTTYEREKKLWEEKISPEQDVLQAQHALREAEIAVANAHQKLQALGVSASASSLSRFELRAPFDGAVVEKHIALGEVVKEDANVFTISDLSTVWAALSVPAQQLNQVRVGEPVTIRSSAFDETAGGTVAYVGALIGEQTRTAQARVALANPKGAWRPGLFVTVELVASDAEVPVTVAKEALQTLEDRQVVFVKVPGGFLPQPVETGRSDAKRVEIVKGLKAGVPYAAAGSFVVKSEVGKATAEHVH</sequence>
<dbReference type="InterPro" id="IPR006143">
    <property type="entry name" value="RND_pump_MFP"/>
</dbReference>
<dbReference type="Proteomes" id="UP000035352">
    <property type="component" value="Chromosome"/>
</dbReference>
<evidence type="ECO:0000256" key="6">
    <source>
        <dbReference type="ARBA" id="ARBA00058766"/>
    </source>
</evidence>
<dbReference type="PANTHER" id="PTHR30097">
    <property type="entry name" value="CATION EFFLUX SYSTEM PROTEIN CUSB"/>
    <property type="match status" value="1"/>
</dbReference>
<dbReference type="OrthoDB" id="9768185at2"/>
<comment type="similarity">
    <text evidence="1">Belongs to the membrane fusion protein (MFP) (TC 8.A.1) family.</text>
</comment>
<keyword evidence="4" id="KW-0170">Cobalt</keyword>
<dbReference type="GO" id="GO:0060003">
    <property type="term" value="P:copper ion export"/>
    <property type="evidence" value="ECO:0007669"/>
    <property type="project" value="TreeGrafter"/>
</dbReference>
<dbReference type="GO" id="GO:0016020">
    <property type="term" value="C:membrane"/>
    <property type="evidence" value="ECO:0007669"/>
    <property type="project" value="InterPro"/>
</dbReference>
<protein>
    <submittedName>
        <fullName evidence="13">Cytochrome C peroxidase</fullName>
    </submittedName>
</protein>
<dbReference type="GO" id="GO:0015679">
    <property type="term" value="P:plasma membrane copper ion transport"/>
    <property type="evidence" value="ECO:0007669"/>
    <property type="project" value="TreeGrafter"/>
</dbReference>
<dbReference type="GO" id="GO:0022857">
    <property type="term" value="F:transmembrane transporter activity"/>
    <property type="evidence" value="ECO:0007669"/>
    <property type="project" value="InterPro"/>
</dbReference>
<dbReference type="GO" id="GO:0030288">
    <property type="term" value="C:outer membrane-bounded periplasmic space"/>
    <property type="evidence" value="ECO:0007669"/>
    <property type="project" value="TreeGrafter"/>
</dbReference>
<gene>
    <name evidence="13" type="primary">czcB</name>
    <name evidence="13" type="ORF">AAW51_5206</name>
</gene>
<dbReference type="PANTHER" id="PTHR30097:SF4">
    <property type="entry name" value="SLR6042 PROTEIN"/>
    <property type="match status" value="1"/>
</dbReference>
<feature type="domain" description="CusB-like beta-barrel" evidence="10">
    <location>
        <begin position="288"/>
        <end position="363"/>
    </location>
</feature>
<keyword evidence="14" id="KW-1185">Reference proteome</keyword>
<dbReference type="AlphaFoldDB" id="A0A0G3BR44"/>
<keyword evidence="13" id="KW-0575">Peroxidase</keyword>
<evidence type="ECO:0000256" key="4">
    <source>
        <dbReference type="ARBA" id="ARBA00023285"/>
    </source>
</evidence>
<dbReference type="GO" id="GO:0004601">
    <property type="term" value="F:peroxidase activity"/>
    <property type="evidence" value="ECO:0007669"/>
    <property type="project" value="UniProtKB-KW"/>
</dbReference>
<dbReference type="NCBIfam" id="TIGR01730">
    <property type="entry name" value="RND_mfp"/>
    <property type="match status" value="1"/>
</dbReference>
<dbReference type="FunFam" id="2.40.420.20:FF:000006">
    <property type="entry name" value="RND family efflux transporter MFP subunit"/>
    <property type="match status" value="1"/>
</dbReference>
<evidence type="ECO:0000259" key="12">
    <source>
        <dbReference type="Pfam" id="PF25975"/>
    </source>
</evidence>
<dbReference type="InterPro" id="IPR058649">
    <property type="entry name" value="CzcB_C"/>
</dbReference>
<evidence type="ECO:0000313" key="14">
    <source>
        <dbReference type="Proteomes" id="UP000035352"/>
    </source>
</evidence>
<dbReference type="GO" id="GO:0046686">
    <property type="term" value="P:response to cadmium ion"/>
    <property type="evidence" value="ECO:0007669"/>
    <property type="project" value="UniProtKB-KW"/>
</dbReference>
<dbReference type="InterPro" id="IPR051909">
    <property type="entry name" value="MFP_Cation_Efflux"/>
</dbReference>
<keyword evidence="3" id="KW-0862">Zinc</keyword>
<dbReference type="Pfam" id="PF25893">
    <property type="entry name" value="HH_CzcB"/>
    <property type="match status" value="1"/>
</dbReference>
<keyword evidence="7" id="KW-0175">Coiled coil</keyword>
<dbReference type="InterPro" id="IPR058647">
    <property type="entry name" value="BSH_CzcB-like"/>
</dbReference>
<feature type="compositionally biased region" description="Basic and acidic residues" evidence="8">
    <location>
        <begin position="68"/>
        <end position="83"/>
    </location>
</feature>
<dbReference type="STRING" id="413882.AAW51_5206"/>
<feature type="compositionally biased region" description="Basic and acidic residues" evidence="8">
    <location>
        <begin position="43"/>
        <end position="61"/>
    </location>
</feature>
<dbReference type="InterPro" id="IPR058648">
    <property type="entry name" value="HH_CzcB-like"/>
</dbReference>
<dbReference type="KEGG" id="pbh:AAW51_5206"/>
<evidence type="ECO:0000259" key="11">
    <source>
        <dbReference type="Pfam" id="PF25973"/>
    </source>
</evidence>
<feature type="domain" description="CzcB-like barrel-sandwich hybrid" evidence="11">
    <location>
        <begin position="142"/>
        <end position="285"/>
    </location>
</feature>
<dbReference type="Gene3D" id="2.40.30.170">
    <property type="match status" value="1"/>
</dbReference>
<evidence type="ECO:0000259" key="9">
    <source>
        <dbReference type="Pfam" id="PF25893"/>
    </source>
</evidence>